<gene>
    <name evidence="2" type="ORF">Ae201684_010364</name>
</gene>
<sequence length="167" mass="19349">MRNAKYDYVEDAICDEAKEHAWDLTMWTTSTSGSSCTRTSLPLQPQQTQQREEDDAIARPKWTPLYHKPNAVSRSTTSSTRLSSEMMMQLEVARSKPRRQRDAKMHMYDDDHEDNGLDVRKEYERNDEAKYARPYDGHVAKHKRIGELLGMAKPVGPWNQRPQSVPP</sequence>
<evidence type="ECO:0000256" key="1">
    <source>
        <dbReference type="SAM" id="MobiDB-lite"/>
    </source>
</evidence>
<feature type="compositionally biased region" description="Low complexity" evidence="1">
    <location>
        <begin position="31"/>
        <end position="49"/>
    </location>
</feature>
<dbReference type="Proteomes" id="UP000481153">
    <property type="component" value="Unassembled WGS sequence"/>
</dbReference>
<protein>
    <submittedName>
        <fullName evidence="2">Uncharacterized protein</fullName>
    </submittedName>
</protein>
<evidence type="ECO:0000313" key="2">
    <source>
        <dbReference type="EMBL" id="KAF0732656.1"/>
    </source>
</evidence>
<dbReference type="EMBL" id="VJMJ01000130">
    <property type="protein sequence ID" value="KAF0732656.1"/>
    <property type="molecule type" value="Genomic_DNA"/>
</dbReference>
<organism evidence="2 3">
    <name type="scientific">Aphanomyces euteiches</name>
    <dbReference type="NCBI Taxonomy" id="100861"/>
    <lineage>
        <taxon>Eukaryota</taxon>
        <taxon>Sar</taxon>
        <taxon>Stramenopiles</taxon>
        <taxon>Oomycota</taxon>
        <taxon>Saprolegniomycetes</taxon>
        <taxon>Saprolegniales</taxon>
        <taxon>Verrucalvaceae</taxon>
        <taxon>Aphanomyces</taxon>
    </lineage>
</organism>
<name>A0A6G0WYT4_9STRA</name>
<feature type="compositionally biased region" description="Basic and acidic residues" evidence="1">
    <location>
        <begin position="100"/>
        <end position="115"/>
    </location>
</feature>
<comment type="caution">
    <text evidence="2">The sequence shown here is derived from an EMBL/GenBank/DDBJ whole genome shotgun (WGS) entry which is preliminary data.</text>
</comment>
<feature type="region of interest" description="Disordered" evidence="1">
    <location>
        <begin position="91"/>
        <end position="115"/>
    </location>
</feature>
<dbReference type="AlphaFoldDB" id="A0A6G0WYT4"/>
<reference evidence="2 3" key="1">
    <citation type="submission" date="2019-07" db="EMBL/GenBank/DDBJ databases">
        <title>Genomics analysis of Aphanomyces spp. identifies a new class of oomycete effector associated with host adaptation.</title>
        <authorList>
            <person name="Gaulin E."/>
        </authorList>
    </citation>
    <scope>NUCLEOTIDE SEQUENCE [LARGE SCALE GENOMIC DNA]</scope>
    <source>
        <strain evidence="2 3">ATCC 201684</strain>
    </source>
</reference>
<feature type="region of interest" description="Disordered" evidence="1">
    <location>
        <begin position="31"/>
        <end position="57"/>
    </location>
</feature>
<proteinExistence type="predicted"/>
<dbReference type="VEuPathDB" id="FungiDB:AeMF1_003520"/>
<accession>A0A6G0WYT4</accession>
<evidence type="ECO:0000313" key="3">
    <source>
        <dbReference type="Proteomes" id="UP000481153"/>
    </source>
</evidence>
<keyword evidence="3" id="KW-1185">Reference proteome</keyword>